<name>A0A8C4TCT3_ERPCA</name>
<sequence>MHRSYQPLEPVTSKYLQKRMDDNKYQQHRRKVNDAKPVVDTKGHKTPGHLQLNLKKLQMEEDRLSTISTDNKKLALKLADILRSKGQVDNWNDPPARSMNAQKRRMELLNVCHENQAILERINKRESDYRRELWEEDWQNTERILQDIARYPHGVPLQQVTSIIFKLYTGNLKTLLTQRF</sequence>
<protein>
    <submittedName>
        <fullName evidence="2">Si:ch211-284k5.2</fullName>
    </submittedName>
</protein>
<dbReference type="Proteomes" id="UP000694620">
    <property type="component" value="Chromosome 17"/>
</dbReference>
<dbReference type="InterPro" id="IPR038792">
    <property type="entry name" value="CFAP97D1/2"/>
</dbReference>
<dbReference type="PANTHER" id="PTHR33768">
    <property type="entry name" value="MIP11318P"/>
    <property type="match status" value="1"/>
</dbReference>
<evidence type="ECO:0000313" key="2">
    <source>
        <dbReference type="Ensembl" id="ENSECRP00000029784.1"/>
    </source>
</evidence>
<reference evidence="2" key="1">
    <citation type="submission" date="2021-06" db="EMBL/GenBank/DDBJ databases">
        <authorList>
            <consortium name="Wellcome Sanger Institute Data Sharing"/>
        </authorList>
    </citation>
    <scope>NUCLEOTIDE SEQUENCE [LARGE SCALE GENOMIC DNA]</scope>
</reference>
<gene>
    <name evidence="2" type="primary">LOC114667935</name>
</gene>
<dbReference type="Ensembl" id="ENSECRT00000030418.1">
    <property type="protein sequence ID" value="ENSECRP00000029784.1"/>
    <property type="gene ID" value="ENSECRG00000020214.1"/>
</dbReference>
<accession>A0A8C4TCT3</accession>
<dbReference type="InterPro" id="IPR029488">
    <property type="entry name" value="Hmw/CFAP97"/>
</dbReference>
<dbReference type="AlphaFoldDB" id="A0A8C4TCT3"/>
<dbReference type="PANTHER" id="PTHR33768:SF6">
    <property type="entry name" value="SI:CH211-284K5.2"/>
    <property type="match status" value="1"/>
</dbReference>
<dbReference type="GeneTree" id="ENSGT00940000164099"/>
<reference evidence="2" key="3">
    <citation type="submission" date="2025-09" db="UniProtKB">
        <authorList>
            <consortium name="Ensembl"/>
        </authorList>
    </citation>
    <scope>IDENTIFICATION</scope>
</reference>
<dbReference type="Pfam" id="PF13879">
    <property type="entry name" value="Hmw_CFAP97"/>
    <property type="match status" value="1"/>
</dbReference>
<organism evidence="2 3">
    <name type="scientific">Erpetoichthys calabaricus</name>
    <name type="common">Rope fish</name>
    <name type="synonym">Calamoichthys calabaricus</name>
    <dbReference type="NCBI Taxonomy" id="27687"/>
    <lineage>
        <taxon>Eukaryota</taxon>
        <taxon>Metazoa</taxon>
        <taxon>Chordata</taxon>
        <taxon>Craniata</taxon>
        <taxon>Vertebrata</taxon>
        <taxon>Euteleostomi</taxon>
        <taxon>Actinopterygii</taxon>
        <taxon>Polypteriformes</taxon>
        <taxon>Polypteridae</taxon>
        <taxon>Erpetoichthys</taxon>
    </lineage>
</organism>
<evidence type="ECO:0000256" key="1">
    <source>
        <dbReference type="ARBA" id="ARBA00008315"/>
    </source>
</evidence>
<keyword evidence="3" id="KW-1185">Reference proteome</keyword>
<comment type="similarity">
    <text evidence="1">Belongs to the CFAP97 family.</text>
</comment>
<proteinExistence type="inferred from homology"/>
<evidence type="ECO:0000313" key="3">
    <source>
        <dbReference type="Proteomes" id="UP000694620"/>
    </source>
</evidence>
<reference evidence="2" key="2">
    <citation type="submission" date="2025-08" db="UniProtKB">
        <authorList>
            <consortium name="Ensembl"/>
        </authorList>
    </citation>
    <scope>IDENTIFICATION</scope>
</reference>